<proteinExistence type="predicted"/>
<keyword evidence="2" id="KW-1185">Reference proteome</keyword>
<evidence type="ECO:0000313" key="2">
    <source>
        <dbReference type="Proteomes" id="UP001054837"/>
    </source>
</evidence>
<dbReference type="AlphaFoldDB" id="A0AAV4TXE7"/>
<evidence type="ECO:0000313" key="1">
    <source>
        <dbReference type="EMBL" id="GIY50141.1"/>
    </source>
</evidence>
<protein>
    <submittedName>
        <fullName evidence="1">Uncharacterized protein</fullName>
    </submittedName>
</protein>
<reference evidence="1 2" key="1">
    <citation type="submission" date="2021-06" db="EMBL/GenBank/DDBJ databases">
        <title>Caerostris darwini draft genome.</title>
        <authorList>
            <person name="Kono N."/>
            <person name="Arakawa K."/>
        </authorList>
    </citation>
    <scope>NUCLEOTIDE SEQUENCE [LARGE SCALE GENOMIC DNA]</scope>
</reference>
<dbReference type="EMBL" id="BPLQ01010352">
    <property type="protein sequence ID" value="GIY50141.1"/>
    <property type="molecule type" value="Genomic_DNA"/>
</dbReference>
<organism evidence="1 2">
    <name type="scientific">Caerostris darwini</name>
    <dbReference type="NCBI Taxonomy" id="1538125"/>
    <lineage>
        <taxon>Eukaryota</taxon>
        <taxon>Metazoa</taxon>
        <taxon>Ecdysozoa</taxon>
        <taxon>Arthropoda</taxon>
        <taxon>Chelicerata</taxon>
        <taxon>Arachnida</taxon>
        <taxon>Araneae</taxon>
        <taxon>Araneomorphae</taxon>
        <taxon>Entelegynae</taxon>
        <taxon>Araneoidea</taxon>
        <taxon>Araneidae</taxon>
        <taxon>Caerostris</taxon>
    </lineage>
</organism>
<gene>
    <name evidence="1" type="ORF">CDAR_529241</name>
</gene>
<comment type="caution">
    <text evidence="1">The sequence shown here is derived from an EMBL/GenBank/DDBJ whole genome shotgun (WGS) entry which is preliminary data.</text>
</comment>
<name>A0AAV4TXE7_9ARAC</name>
<dbReference type="Proteomes" id="UP001054837">
    <property type="component" value="Unassembled WGS sequence"/>
</dbReference>
<accession>A0AAV4TXE7</accession>
<sequence>MHSWITECGAFHPRHHRRQLHVDHDCSYSNTLCRCKFIKNAEEQVHQKSKGVGVPLQKYSEIQIRTKPHKRRLAKYINLFLHEKLGVQCKKKMHNRKS</sequence>